<dbReference type="EMBL" id="LCCE01000013">
    <property type="protein sequence ID" value="KKS26944.1"/>
    <property type="molecule type" value="Genomic_DNA"/>
</dbReference>
<protein>
    <submittedName>
        <fullName evidence="2">Mrr restriction endonuclease</fullName>
    </submittedName>
</protein>
<keyword evidence="2" id="KW-0540">Nuclease</keyword>
<dbReference type="Pfam" id="PF14338">
    <property type="entry name" value="Mrr_N"/>
    <property type="match status" value="1"/>
</dbReference>
<dbReference type="GO" id="GO:0004519">
    <property type="term" value="F:endonuclease activity"/>
    <property type="evidence" value="ECO:0007669"/>
    <property type="project" value="UniProtKB-KW"/>
</dbReference>
<evidence type="ECO:0000313" key="3">
    <source>
        <dbReference type="Proteomes" id="UP000033859"/>
    </source>
</evidence>
<reference evidence="2 3" key="1">
    <citation type="journal article" date="2015" name="Nature">
        <title>rRNA introns, odd ribosomes, and small enigmatic genomes across a large radiation of phyla.</title>
        <authorList>
            <person name="Brown C.T."/>
            <person name="Hug L.A."/>
            <person name="Thomas B.C."/>
            <person name="Sharon I."/>
            <person name="Castelle C.J."/>
            <person name="Singh A."/>
            <person name="Wilkins M.J."/>
            <person name="Williams K.H."/>
            <person name="Banfield J.F."/>
        </authorList>
    </citation>
    <scope>NUCLEOTIDE SEQUENCE [LARGE SCALE GENOMIC DNA]</scope>
</reference>
<keyword evidence="2" id="KW-0378">Hydrolase</keyword>
<dbReference type="AlphaFoldDB" id="A0A0G0XQ82"/>
<organism evidence="2 3">
    <name type="scientific">Candidatus Yanofskybacteria bacterium GW2011_GWC2_41_9</name>
    <dbReference type="NCBI Taxonomy" id="1619029"/>
    <lineage>
        <taxon>Bacteria</taxon>
        <taxon>Candidatus Yanofskyibacteriota</taxon>
    </lineage>
</organism>
<sequence length="182" mass="21153">MSMSITRDRITEYLQLVIKTLDEHGGNLPSKDVSMELEKKLNLTAEEKDTYAKTGSIKWIKIMHFHSIGLVKAGWIIKNKGIWYLTDEGKESLKLDAKTFKSELDRKYRKWLEARNLNPAIAVEDVVDGVIEEIRSRSFEQSQSDSREEIKEYIRKLNPYEFQELVAALFRGMGYYTPFIAP</sequence>
<dbReference type="Proteomes" id="UP000033859">
    <property type="component" value="Unassembled WGS sequence"/>
</dbReference>
<proteinExistence type="predicted"/>
<feature type="domain" description="Restriction system protein Mrr-like N-terminal" evidence="1">
    <location>
        <begin position="12"/>
        <end position="94"/>
    </location>
</feature>
<evidence type="ECO:0000313" key="2">
    <source>
        <dbReference type="EMBL" id="KKS26944.1"/>
    </source>
</evidence>
<accession>A0A0G0XQ82</accession>
<evidence type="ECO:0000259" key="1">
    <source>
        <dbReference type="Pfam" id="PF14338"/>
    </source>
</evidence>
<name>A0A0G0XQ82_9BACT</name>
<gene>
    <name evidence="2" type="ORF">UU84_C0013G0001</name>
</gene>
<comment type="caution">
    <text evidence="2">The sequence shown here is derived from an EMBL/GenBank/DDBJ whole genome shotgun (WGS) entry which is preliminary data.</text>
</comment>
<dbReference type="InterPro" id="IPR025745">
    <property type="entry name" value="Mrr-like_N_dom"/>
</dbReference>
<keyword evidence="2" id="KW-0255">Endonuclease</keyword>
<feature type="non-terminal residue" evidence="2">
    <location>
        <position position="182"/>
    </location>
</feature>